<feature type="domain" description="TonB C-terminal" evidence="11">
    <location>
        <begin position="89"/>
        <end position="180"/>
    </location>
</feature>
<dbReference type="STRING" id="177437.HRM2_00040"/>
<dbReference type="GO" id="GO:0055085">
    <property type="term" value="P:transmembrane transport"/>
    <property type="evidence" value="ECO:0007669"/>
    <property type="project" value="InterPro"/>
</dbReference>
<dbReference type="NCBIfam" id="TIGR01352">
    <property type="entry name" value="tonB_Cterm"/>
    <property type="match status" value="1"/>
</dbReference>
<evidence type="ECO:0000256" key="3">
    <source>
        <dbReference type="ARBA" id="ARBA00022448"/>
    </source>
</evidence>
<dbReference type="InterPro" id="IPR051045">
    <property type="entry name" value="TonB-dependent_transducer"/>
</dbReference>
<dbReference type="GO" id="GO:0005886">
    <property type="term" value="C:plasma membrane"/>
    <property type="evidence" value="ECO:0007669"/>
    <property type="project" value="UniProtKB-SubCell"/>
</dbReference>
<evidence type="ECO:0000313" key="13">
    <source>
        <dbReference type="Proteomes" id="UP000000442"/>
    </source>
</evidence>
<keyword evidence="7" id="KW-0653">Protein transport</keyword>
<name>C0QD89_DESAH</name>
<dbReference type="InterPro" id="IPR037682">
    <property type="entry name" value="TonB_C"/>
</dbReference>
<evidence type="ECO:0000256" key="1">
    <source>
        <dbReference type="ARBA" id="ARBA00004383"/>
    </source>
</evidence>
<dbReference type="PANTHER" id="PTHR33446">
    <property type="entry name" value="PROTEIN TONB-RELATED"/>
    <property type="match status" value="1"/>
</dbReference>
<reference evidence="12 13" key="1">
    <citation type="journal article" date="2009" name="Environ. Microbiol.">
        <title>Genome sequence of Desulfobacterium autotrophicum HRM2, a marine sulfate reducer oxidizing organic carbon completely to carbon dioxide.</title>
        <authorList>
            <person name="Strittmatter A.W."/>
            <person name="Liesegang H."/>
            <person name="Rabus R."/>
            <person name="Decker I."/>
            <person name="Amann J."/>
            <person name="Andres S."/>
            <person name="Henne A."/>
            <person name="Fricke W.F."/>
            <person name="Martinez-Arias R."/>
            <person name="Bartels D."/>
            <person name="Goesmann A."/>
            <person name="Krause L."/>
            <person name="Puehler A."/>
            <person name="Klenk H.P."/>
            <person name="Richter M."/>
            <person name="Schuler M."/>
            <person name="Gloeckner F.O."/>
            <person name="Meyerdierks A."/>
            <person name="Gottschalk G."/>
            <person name="Amann R."/>
        </authorList>
    </citation>
    <scope>NUCLEOTIDE SEQUENCE [LARGE SCALE GENOMIC DNA]</scope>
    <source>
        <strain evidence="13">ATCC 43914 / DSM 3382 / HRM2</strain>
    </source>
</reference>
<dbReference type="Gene3D" id="3.30.1150.10">
    <property type="match status" value="1"/>
</dbReference>
<dbReference type="InterPro" id="IPR006260">
    <property type="entry name" value="TonB/TolA_C"/>
</dbReference>
<keyword evidence="9" id="KW-0472">Membrane</keyword>
<dbReference type="KEGG" id="dat:HRM2_00040"/>
<accession>C0QD89</accession>
<dbReference type="Pfam" id="PF03544">
    <property type="entry name" value="TonB_C"/>
    <property type="match status" value="1"/>
</dbReference>
<dbReference type="Proteomes" id="UP000000442">
    <property type="component" value="Chromosome"/>
</dbReference>
<dbReference type="SUPFAM" id="SSF74653">
    <property type="entry name" value="TolA/TonB C-terminal domain"/>
    <property type="match status" value="1"/>
</dbReference>
<keyword evidence="4" id="KW-1003">Cell membrane</keyword>
<evidence type="ECO:0000256" key="5">
    <source>
        <dbReference type="ARBA" id="ARBA00022519"/>
    </source>
</evidence>
<keyword evidence="13" id="KW-1185">Reference proteome</keyword>
<keyword evidence="8" id="KW-1133">Transmembrane helix</keyword>
<comment type="subcellular location">
    <subcellularLocation>
        <location evidence="1">Cell inner membrane</location>
        <topology evidence="1">Single-pass membrane protein</topology>
        <orientation evidence="1">Periplasmic side</orientation>
    </subcellularLocation>
</comment>
<keyword evidence="6" id="KW-0812">Transmembrane</keyword>
<evidence type="ECO:0000256" key="8">
    <source>
        <dbReference type="ARBA" id="ARBA00022989"/>
    </source>
</evidence>
<evidence type="ECO:0000256" key="4">
    <source>
        <dbReference type="ARBA" id="ARBA00022475"/>
    </source>
</evidence>
<organism evidence="12 13">
    <name type="scientific">Desulforapulum autotrophicum (strain ATCC 43914 / DSM 3382 / VKM B-1955 / HRM2)</name>
    <name type="common">Desulfobacterium autotrophicum</name>
    <dbReference type="NCBI Taxonomy" id="177437"/>
    <lineage>
        <taxon>Bacteria</taxon>
        <taxon>Pseudomonadati</taxon>
        <taxon>Thermodesulfobacteriota</taxon>
        <taxon>Desulfobacteria</taxon>
        <taxon>Desulfobacterales</taxon>
        <taxon>Desulfobacteraceae</taxon>
        <taxon>Desulforapulum</taxon>
    </lineage>
</organism>
<evidence type="ECO:0000256" key="10">
    <source>
        <dbReference type="SAM" id="MobiDB-lite"/>
    </source>
</evidence>
<evidence type="ECO:0000256" key="7">
    <source>
        <dbReference type="ARBA" id="ARBA00022927"/>
    </source>
</evidence>
<dbReference type="GO" id="GO:0015031">
    <property type="term" value="P:protein transport"/>
    <property type="evidence" value="ECO:0007669"/>
    <property type="project" value="UniProtKB-KW"/>
</dbReference>
<proteinExistence type="inferred from homology"/>
<feature type="region of interest" description="Disordered" evidence="10">
    <location>
        <begin position="1"/>
        <end position="50"/>
    </location>
</feature>
<evidence type="ECO:0000256" key="2">
    <source>
        <dbReference type="ARBA" id="ARBA00006555"/>
    </source>
</evidence>
<dbReference type="EMBL" id="CP001087">
    <property type="protein sequence ID" value="ACN13127.1"/>
    <property type="molecule type" value="Genomic_DNA"/>
</dbReference>
<evidence type="ECO:0000313" key="12">
    <source>
        <dbReference type="EMBL" id="ACN13127.1"/>
    </source>
</evidence>
<dbReference type="HOGENOM" id="CLU_108529_2_0_7"/>
<evidence type="ECO:0000259" key="11">
    <source>
        <dbReference type="PROSITE" id="PS52015"/>
    </source>
</evidence>
<evidence type="ECO:0000256" key="9">
    <source>
        <dbReference type="ARBA" id="ARBA00023136"/>
    </source>
</evidence>
<evidence type="ECO:0000256" key="6">
    <source>
        <dbReference type="ARBA" id="ARBA00022692"/>
    </source>
</evidence>
<dbReference type="eggNOG" id="COG0810">
    <property type="taxonomic scope" value="Bacteria"/>
</dbReference>
<keyword evidence="5" id="KW-0997">Cell inner membrane</keyword>
<dbReference type="GO" id="GO:0030288">
    <property type="term" value="C:outer membrane-bounded periplasmic space"/>
    <property type="evidence" value="ECO:0007669"/>
    <property type="project" value="InterPro"/>
</dbReference>
<keyword evidence="3" id="KW-0813">Transport</keyword>
<gene>
    <name evidence="12" type="primary">tonB</name>
    <name evidence="12" type="ordered locus">HRM2_00040</name>
</gene>
<sequence length="180" mass="20422">MRLKEPDPEIVKKEPEKKRPDSESKGKKDTLKNIKQPPRSAPQRVAHDFPTLDFKVNPNLPTTPQAPVFPMEQVAFSPQVMDRIYTGADIDNSLVPKVHIPPVYPFQAKRRGIEGWVKVRFLVNPKGEVEDISILDSSPKNVFDQSVLNALPRWKFTPGTVEGVAVKTRVETTIRFELEN</sequence>
<comment type="similarity">
    <text evidence="2">Belongs to the TonB family.</text>
</comment>
<feature type="compositionally biased region" description="Basic and acidic residues" evidence="10">
    <location>
        <begin position="1"/>
        <end position="32"/>
    </location>
</feature>
<protein>
    <submittedName>
        <fullName evidence="12">TonB</fullName>
    </submittedName>
</protein>
<dbReference type="GO" id="GO:0031992">
    <property type="term" value="F:energy transducer activity"/>
    <property type="evidence" value="ECO:0007669"/>
    <property type="project" value="InterPro"/>
</dbReference>
<dbReference type="PRINTS" id="PR01374">
    <property type="entry name" value="TONBPROTEIN"/>
</dbReference>
<dbReference type="PROSITE" id="PS52015">
    <property type="entry name" value="TONB_CTD"/>
    <property type="match status" value="1"/>
</dbReference>
<dbReference type="GO" id="GO:0015891">
    <property type="term" value="P:siderophore transport"/>
    <property type="evidence" value="ECO:0007669"/>
    <property type="project" value="InterPro"/>
</dbReference>
<dbReference type="InterPro" id="IPR003538">
    <property type="entry name" value="TonB"/>
</dbReference>
<dbReference type="AlphaFoldDB" id="C0QD89"/>